<gene>
    <name evidence="1" type="primary">ORF105872</name>
</gene>
<reference evidence="1" key="1">
    <citation type="submission" date="2014-12" db="EMBL/GenBank/DDBJ databases">
        <title>Insight into the proteome of Arion vulgaris.</title>
        <authorList>
            <person name="Aradska J."/>
            <person name="Bulat T."/>
            <person name="Smidak R."/>
            <person name="Sarate P."/>
            <person name="Gangsoo J."/>
            <person name="Sialana F."/>
            <person name="Bilban M."/>
            <person name="Lubec G."/>
        </authorList>
    </citation>
    <scope>NUCLEOTIDE SEQUENCE</scope>
    <source>
        <tissue evidence="1">Skin</tissue>
    </source>
</reference>
<evidence type="ECO:0000313" key="1">
    <source>
        <dbReference type="EMBL" id="CEK77644.1"/>
    </source>
</evidence>
<dbReference type="EMBL" id="HACG01030779">
    <property type="protein sequence ID" value="CEK77644.1"/>
    <property type="molecule type" value="Transcribed_RNA"/>
</dbReference>
<protein>
    <submittedName>
        <fullName evidence="1">Uncharacterized protein</fullName>
    </submittedName>
</protein>
<name>A0A0B7A9I3_9EUPU</name>
<dbReference type="AlphaFoldDB" id="A0A0B7A9I3"/>
<proteinExistence type="predicted"/>
<organism evidence="1">
    <name type="scientific">Arion vulgaris</name>
    <dbReference type="NCBI Taxonomy" id="1028688"/>
    <lineage>
        <taxon>Eukaryota</taxon>
        <taxon>Metazoa</taxon>
        <taxon>Spiralia</taxon>
        <taxon>Lophotrochozoa</taxon>
        <taxon>Mollusca</taxon>
        <taxon>Gastropoda</taxon>
        <taxon>Heterobranchia</taxon>
        <taxon>Euthyneura</taxon>
        <taxon>Panpulmonata</taxon>
        <taxon>Eupulmonata</taxon>
        <taxon>Stylommatophora</taxon>
        <taxon>Helicina</taxon>
        <taxon>Arionoidea</taxon>
        <taxon>Arionidae</taxon>
        <taxon>Arion</taxon>
    </lineage>
</organism>
<sequence>MLSATMSRKTQAVHADLISGNQKQTEGDLNIMKWYRARQSTNFRMIINNSMS</sequence>
<accession>A0A0B7A9I3</accession>